<evidence type="ECO:0000313" key="2">
    <source>
        <dbReference type="Proteomes" id="UP001235712"/>
    </source>
</evidence>
<organism evidence="1 2">
    <name type="scientific">Kineosporia succinea</name>
    <dbReference type="NCBI Taxonomy" id="84632"/>
    <lineage>
        <taxon>Bacteria</taxon>
        <taxon>Bacillati</taxon>
        <taxon>Actinomycetota</taxon>
        <taxon>Actinomycetes</taxon>
        <taxon>Kineosporiales</taxon>
        <taxon>Kineosporiaceae</taxon>
        <taxon>Kineosporia</taxon>
    </lineage>
</organism>
<name>A0ABT9P9Q1_9ACTN</name>
<protein>
    <recommendedName>
        <fullName evidence="3">Coat F domain-containing protein</fullName>
    </recommendedName>
</protein>
<keyword evidence="2" id="KW-1185">Reference proteome</keyword>
<proteinExistence type="predicted"/>
<dbReference type="Proteomes" id="UP001235712">
    <property type="component" value="Unassembled WGS sequence"/>
</dbReference>
<accession>A0ABT9P9Q1</accession>
<sequence>MSSTTTMLELPMDHEQIQAMLSLAIGALGESRLLIDTLGRTGYAVDPEKLHQAQYGLMQILNHVPDGHPAPKLSQVHAARVETAMTGVTQ</sequence>
<dbReference type="EMBL" id="JAUSQZ010000001">
    <property type="protein sequence ID" value="MDP9829420.1"/>
    <property type="molecule type" value="Genomic_DNA"/>
</dbReference>
<reference evidence="1 2" key="1">
    <citation type="submission" date="2023-07" db="EMBL/GenBank/DDBJ databases">
        <title>Sequencing the genomes of 1000 actinobacteria strains.</title>
        <authorList>
            <person name="Klenk H.-P."/>
        </authorList>
    </citation>
    <scope>NUCLEOTIDE SEQUENCE [LARGE SCALE GENOMIC DNA]</scope>
    <source>
        <strain evidence="1 2">DSM 44388</strain>
    </source>
</reference>
<evidence type="ECO:0000313" key="1">
    <source>
        <dbReference type="EMBL" id="MDP9829420.1"/>
    </source>
</evidence>
<dbReference type="RefSeq" id="WP_307247585.1">
    <property type="nucleotide sequence ID" value="NZ_JAUSQZ010000001.1"/>
</dbReference>
<evidence type="ECO:0008006" key="3">
    <source>
        <dbReference type="Google" id="ProtNLM"/>
    </source>
</evidence>
<gene>
    <name evidence="1" type="ORF">J2S57_005169</name>
</gene>
<comment type="caution">
    <text evidence="1">The sequence shown here is derived from an EMBL/GenBank/DDBJ whole genome shotgun (WGS) entry which is preliminary data.</text>
</comment>